<dbReference type="EMBL" id="AP028911">
    <property type="protein sequence ID" value="BES92695.1"/>
    <property type="molecule type" value="Genomic_DNA"/>
</dbReference>
<name>A0ABN7AKB6_9HEMI</name>
<keyword evidence="2" id="KW-1185">Reference proteome</keyword>
<protein>
    <submittedName>
        <fullName evidence="1">Uncharacterized protein</fullName>
    </submittedName>
</protein>
<dbReference type="Proteomes" id="UP001307889">
    <property type="component" value="Chromosome 3"/>
</dbReference>
<gene>
    <name evidence="1" type="ORF">NTJ_05504</name>
</gene>
<evidence type="ECO:0000313" key="2">
    <source>
        <dbReference type="Proteomes" id="UP001307889"/>
    </source>
</evidence>
<proteinExistence type="predicted"/>
<evidence type="ECO:0000313" key="1">
    <source>
        <dbReference type="EMBL" id="BES92695.1"/>
    </source>
</evidence>
<organism evidence="1 2">
    <name type="scientific">Nesidiocoris tenuis</name>
    <dbReference type="NCBI Taxonomy" id="355587"/>
    <lineage>
        <taxon>Eukaryota</taxon>
        <taxon>Metazoa</taxon>
        <taxon>Ecdysozoa</taxon>
        <taxon>Arthropoda</taxon>
        <taxon>Hexapoda</taxon>
        <taxon>Insecta</taxon>
        <taxon>Pterygota</taxon>
        <taxon>Neoptera</taxon>
        <taxon>Paraneoptera</taxon>
        <taxon>Hemiptera</taxon>
        <taxon>Heteroptera</taxon>
        <taxon>Panheteroptera</taxon>
        <taxon>Cimicomorpha</taxon>
        <taxon>Miridae</taxon>
        <taxon>Dicyphina</taxon>
        <taxon>Nesidiocoris</taxon>
    </lineage>
</organism>
<sequence length="93" mass="10286">MCDADESFKSQFAISKVAFGVGIRPSVLCKKCQELAGVAHISSSRHPYIDDGAGDRPWVIDFPEVFPVPRAARRREGSRRKGRVLEKCVVPTV</sequence>
<accession>A0ABN7AKB6</accession>
<reference evidence="1 2" key="1">
    <citation type="submission" date="2023-09" db="EMBL/GenBank/DDBJ databases">
        <title>Nesidiocoris tenuis whole genome shotgun sequence.</title>
        <authorList>
            <person name="Shibata T."/>
            <person name="Shimoda M."/>
            <person name="Kobayashi T."/>
            <person name="Uehara T."/>
        </authorList>
    </citation>
    <scope>NUCLEOTIDE SEQUENCE [LARGE SCALE GENOMIC DNA]</scope>
    <source>
        <strain evidence="1 2">Japan</strain>
    </source>
</reference>